<evidence type="ECO:0000313" key="6">
    <source>
        <dbReference type="Proteomes" id="UP000198618"/>
    </source>
</evidence>
<dbReference type="RefSeq" id="WP_090865956.1">
    <property type="nucleotide sequence ID" value="NZ_FOHE01000001.1"/>
</dbReference>
<dbReference type="InterPro" id="IPR029058">
    <property type="entry name" value="AB_hydrolase_fold"/>
</dbReference>
<dbReference type="PANTHER" id="PTHR10824">
    <property type="entry name" value="ACYL-COENZYME A THIOESTERASE-RELATED"/>
    <property type="match status" value="1"/>
</dbReference>
<evidence type="ECO:0000259" key="4">
    <source>
        <dbReference type="Pfam" id="PF08840"/>
    </source>
</evidence>
<accession>A0A1H9Y6U8</accession>
<dbReference type="Pfam" id="PF04775">
    <property type="entry name" value="Bile_Hydr_Trans"/>
    <property type="match status" value="1"/>
</dbReference>
<protein>
    <submittedName>
        <fullName evidence="5">Acyl-CoA thioester hydrolase/BAAT N-terminal region</fullName>
    </submittedName>
</protein>
<feature type="active site" description="Charge relay system" evidence="2">
    <location>
        <position position="341"/>
    </location>
</feature>
<evidence type="ECO:0000256" key="1">
    <source>
        <dbReference type="ARBA" id="ARBA00006538"/>
    </source>
</evidence>
<dbReference type="AlphaFoldDB" id="A0A1H9Y6U8"/>
<organism evidence="5 6">
    <name type="scientific">Oceanobacillus limi</name>
    <dbReference type="NCBI Taxonomy" id="930131"/>
    <lineage>
        <taxon>Bacteria</taxon>
        <taxon>Bacillati</taxon>
        <taxon>Bacillota</taxon>
        <taxon>Bacilli</taxon>
        <taxon>Bacillales</taxon>
        <taxon>Bacillaceae</taxon>
        <taxon>Oceanobacillus</taxon>
    </lineage>
</organism>
<gene>
    <name evidence="5" type="ORF">SAMN05216389_101226</name>
</gene>
<dbReference type="GO" id="GO:0047617">
    <property type="term" value="F:fatty acyl-CoA hydrolase activity"/>
    <property type="evidence" value="ECO:0007669"/>
    <property type="project" value="TreeGrafter"/>
</dbReference>
<reference evidence="5 6" key="1">
    <citation type="submission" date="2016-10" db="EMBL/GenBank/DDBJ databases">
        <authorList>
            <person name="de Groot N.N."/>
        </authorList>
    </citation>
    <scope>NUCLEOTIDE SEQUENCE [LARGE SCALE GENOMIC DNA]</scope>
    <source>
        <strain evidence="5 6">IBRC-M 10780</strain>
    </source>
</reference>
<dbReference type="SUPFAM" id="SSF53474">
    <property type="entry name" value="alpha/beta-Hydrolases"/>
    <property type="match status" value="1"/>
</dbReference>
<dbReference type="Proteomes" id="UP000198618">
    <property type="component" value="Unassembled WGS sequence"/>
</dbReference>
<dbReference type="Gene3D" id="3.40.50.1820">
    <property type="entry name" value="alpha/beta hydrolase"/>
    <property type="match status" value="1"/>
</dbReference>
<feature type="domain" description="BAAT/Acyl-CoA thioester hydrolase C-terminal" evidence="4">
    <location>
        <begin position="200"/>
        <end position="427"/>
    </location>
</feature>
<evidence type="ECO:0000313" key="5">
    <source>
        <dbReference type="EMBL" id="SES64515.1"/>
    </source>
</evidence>
<feature type="active site" description="Charge relay system" evidence="2">
    <location>
        <position position="376"/>
    </location>
</feature>
<dbReference type="PANTHER" id="PTHR10824:SF4">
    <property type="entry name" value="ACYL-COENZYME A THIOESTERASE 1-LIKE"/>
    <property type="match status" value="1"/>
</dbReference>
<dbReference type="EMBL" id="FOHE01000001">
    <property type="protein sequence ID" value="SES64515.1"/>
    <property type="molecule type" value="Genomic_DNA"/>
</dbReference>
<dbReference type="PIRSF" id="PIRSF016521">
    <property type="entry name" value="Acyl-CoA_hydro"/>
    <property type="match status" value="1"/>
</dbReference>
<sequence length="429" mass="48038">MLAKLQVSPINSYIDEEVNIKVMGCMENTEVSIYATTFDETQKKFTSYATFIVPSDRIVDVATQKPVKGTYDTVDASGLFWSMMHTESKWDDYYEKKNSNKVSITLVLKVNGIEQDSLTIQRFFYRDEDVTKETVAHQNIVGTVFHPKQKGTFPAVIVLSGSDGGMQEHAAALLASKGYTVLALPYFGSEEGVPNNLENIPLEYFQEATDWLREHPAVNGNISLIGYSRGGELALLLGATFDSYKSIIAGVPSAYITAGMKNGIFAPVPSWVFQQKPLPYLKFTYRFSSMVAILKNWIVRRPISYLSIWDNSLKNEAGFSENRIAVEDIHAPLLLITGDDDQLWPSSLYVKMIEDKLKHSKTTHQNRYLYYDNAGHFLSFPYSFVNLPAQVYMNVGGGMTMTFGGSKAANAKASRDSWLKILDFLAENA</sequence>
<dbReference type="OrthoDB" id="8922993at2"/>
<dbReference type="Pfam" id="PF08840">
    <property type="entry name" value="BAAT_C"/>
    <property type="match status" value="1"/>
</dbReference>
<dbReference type="Gene3D" id="2.60.40.2240">
    <property type="entry name" value="Acyl-CoA thioester hydrolase/BAAT N-terminal domain"/>
    <property type="match status" value="1"/>
</dbReference>
<dbReference type="STRING" id="930131.SAMN05216389_101226"/>
<evidence type="ECO:0000256" key="2">
    <source>
        <dbReference type="PIRSR" id="PIRSR016521-1"/>
    </source>
</evidence>
<dbReference type="GO" id="GO:0006637">
    <property type="term" value="P:acyl-CoA metabolic process"/>
    <property type="evidence" value="ECO:0007669"/>
    <property type="project" value="InterPro"/>
</dbReference>
<keyword evidence="6" id="KW-1185">Reference proteome</keyword>
<comment type="similarity">
    <text evidence="1">Belongs to the C/M/P thioester hydrolase family.</text>
</comment>
<dbReference type="InterPro" id="IPR016662">
    <property type="entry name" value="Acyl-CoA_thioEstase_long-chain"/>
</dbReference>
<dbReference type="InterPro" id="IPR014940">
    <property type="entry name" value="BAAT_C"/>
</dbReference>
<proteinExistence type="inferred from homology"/>
<keyword evidence="5" id="KW-0378">Hydrolase</keyword>
<name>A0A1H9Y6U8_9BACI</name>
<dbReference type="InterPro" id="IPR042490">
    <property type="entry name" value="Thio_Ohase/BAAT_N"/>
</dbReference>
<dbReference type="InterPro" id="IPR006862">
    <property type="entry name" value="Thio_Ohase/aa_AcTrfase"/>
</dbReference>
<feature type="active site" description="Charge relay system" evidence="2">
    <location>
        <position position="228"/>
    </location>
</feature>
<evidence type="ECO:0000259" key="3">
    <source>
        <dbReference type="Pfam" id="PF04775"/>
    </source>
</evidence>
<dbReference type="GO" id="GO:0006631">
    <property type="term" value="P:fatty acid metabolic process"/>
    <property type="evidence" value="ECO:0007669"/>
    <property type="project" value="TreeGrafter"/>
</dbReference>
<feature type="domain" description="Acyl-CoA thioester hydrolase/bile acid-CoA amino acid N-acetyltransferase" evidence="3">
    <location>
        <begin position="15"/>
        <end position="135"/>
    </location>
</feature>